<dbReference type="EMBL" id="CM023483">
    <property type="protein sequence ID" value="KAH6935178.1"/>
    <property type="molecule type" value="Genomic_DNA"/>
</dbReference>
<sequence length="239" mass="26583">MRWPARIADCFGTVCLPVRPRAQVAMVAGTFASTPRTYVVRKRTDLTTRTYMAHGGDYWYTCNNTADCDVTILYERTATAADGYMRLTRKVQYIFGGAFIRACNSYGCGPECLVLMSDDDDTGPPRLSSVSVEPQGKQTRISWRTPHVGMYNGVELEWKCSGDEGVAYNSRISENTYGVRQSVHVPSGKSENCSFNVSTYIEDPNGPRYYSTPTLATSSAGARGREQQKKTGPRERRFG</sequence>
<evidence type="ECO:0000313" key="2">
    <source>
        <dbReference type="Proteomes" id="UP000821845"/>
    </source>
</evidence>
<protein>
    <submittedName>
        <fullName evidence="1">Uncharacterized protein</fullName>
    </submittedName>
</protein>
<proteinExistence type="predicted"/>
<evidence type="ECO:0000313" key="1">
    <source>
        <dbReference type="EMBL" id="KAH6935178.1"/>
    </source>
</evidence>
<keyword evidence="2" id="KW-1185">Reference proteome</keyword>
<reference evidence="1" key="1">
    <citation type="submission" date="2020-05" db="EMBL/GenBank/DDBJ databases">
        <title>Large-scale comparative analyses of tick genomes elucidate their genetic diversity and vector capacities.</title>
        <authorList>
            <person name="Jia N."/>
            <person name="Wang J."/>
            <person name="Shi W."/>
            <person name="Du L."/>
            <person name="Sun Y."/>
            <person name="Zhan W."/>
            <person name="Jiang J."/>
            <person name="Wang Q."/>
            <person name="Zhang B."/>
            <person name="Ji P."/>
            <person name="Sakyi L.B."/>
            <person name="Cui X."/>
            <person name="Yuan T."/>
            <person name="Jiang B."/>
            <person name="Yang W."/>
            <person name="Lam T.T.-Y."/>
            <person name="Chang Q."/>
            <person name="Ding S."/>
            <person name="Wang X."/>
            <person name="Zhu J."/>
            <person name="Ruan X."/>
            <person name="Zhao L."/>
            <person name="Wei J."/>
            <person name="Que T."/>
            <person name="Du C."/>
            <person name="Cheng J."/>
            <person name="Dai P."/>
            <person name="Han X."/>
            <person name="Huang E."/>
            <person name="Gao Y."/>
            <person name="Liu J."/>
            <person name="Shao H."/>
            <person name="Ye R."/>
            <person name="Li L."/>
            <person name="Wei W."/>
            <person name="Wang X."/>
            <person name="Wang C."/>
            <person name="Yang T."/>
            <person name="Huo Q."/>
            <person name="Li W."/>
            <person name="Guo W."/>
            <person name="Chen H."/>
            <person name="Zhou L."/>
            <person name="Ni X."/>
            <person name="Tian J."/>
            <person name="Zhou Y."/>
            <person name="Sheng Y."/>
            <person name="Liu T."/>
            <person name="Pan Y."/>
            <person name="Xia L."/>
            <person name="Li J."/>
            <person name="Zhao F."/>
            <person name="Cao W."/>
        </authorList>
    </citation>
    <scope>NUCLEOTIDE SEQUENCE</scope>
    <source>
        <strain evidence="1">Hyas-2018</strain>
    </source>
</reference>
<name>A0ACB7SN37_HYAAI</name>
<accession>A0ACB7SN37</accession>
<gene>
    <name evidence="1" type="ORF">HPB50_004334</name>
</gene>
<dbReference type="Proteomes" id="UP000821845">
    <property type="component" value="Chromosome 3"/>
</dbReference>
<organism evidence="1 2">
    <name type="scientific">Hyalomma asiaticum</name>
    <name type="common">Tick</name>
    <dbReference type="NCBI Taxonomy" id="266040"/>
    <lineage>
        <taxon>Eukaryota</taxon>
        <taxon>Metazoa</taxon>
        <taxon>Ecdysozoa</taxon>
        <taxon>Arthropoda</taxon>
        <taxon>Chelicerata</taxon>
        <taxon>Arachnida</taxon>
        <taxon>Acari</taxon>
        <taxon>Parasitiformes</taxon>
        <taxon>Ixodida</taxon>
        <taxon>Ixodoidea</taxon>
        <taxon>Ixodidae</taxon>
        <taxon>Hyalomminae</taxon>
        <taxon>Hyalomma</taxon>
    </lineage>
</organism>
<comment type="caution">
    <text evidence="1">The sequence shown here is derived from an EMBL/GenBank/DDBJ whole genome shotgun (WGS) entry which is preliminary data.</text>
</comment>